<gene>
    <name evidence="2" type="ORF">A1O7_08876</name>
</gene>
<proteinExistence type="predicted"/>
<dbReference type="GO" id="GO:0000492">
    <property type="term" value="P:box C/D snoRNP assembly"/>
    <property type="evidence" value="ECO:0007669"/>
    <property type="project" value="InterPro"/>
</dbReference>
<feature type="compositionally biased region" description="Acidic residues" evidence="1">
    <location>
        <begin position="67"/>
        <end position="80"/>
    </location>
</feature>
<dbReference type="AlphaFoldDB" id="W9VSG8"/>
<keyword evidence="3" id="KW-1185">Reference proteome</keyword>
<comment type="caution">
    <text evidence="2">The sequence shown here is derived from an EMBL/GenBank/DDBJ whole genome shotgun (WGS) entry which is preliminary data.</text>
</comment>
<accession>W9VSG8</accession>
<evidence type="ECO:0000313" key="3">
    <source>
        <dbReference type="Proteomes" id="UP000019473"/>
    </source>
</evidence>
<dbReference type="PANTHER" id="PTHR38489:SF1">
    <property type="entry name" value="HISTONE CHAPERONE DOMAIN-CONTAINING PROTEIN"/>
    <property type="match status" value="1"/>
</dbReference>
<feature type="compositionally biased region" description="Acidic residues" evidence="1">
    <location>
        <begin position="87"/>
        <end position="104"/>
    </location>
</feature>
<dbReference type="eggNOG" id="ENOG502SBR7">
    <property type="taxonomic scope" value="Eukaryota"/>
</dbReference>
<dbReference type="STRING" id="1182544.W9VSG8"/>
<feature type="region of interest" description="Disordered" evidence="1">
    <location>
        <begin position="180"/>
        <end position="218"/>
    </location>
</feature>
<evidence type="ECO:0000256" key="1">
    <source>
        <dbReference type="SAM" id="MobiDB-lite"/>
    </source>
</evidence>
<dbReference type="OrthoDB" id="1112980at2759"/>
<dbReference type="VEuPathDB" id="FungiDB:A1O7_08876"/>
<dbReference type="InterPro" id="IPR027921">
    <property type="entry name" value="NOPCHAP1"/>
</dbReference>
<protein>
    <submittedName>
        <fullName evidence="2">Uncharacterized protein</fullName>
    </submittedName>
</protein>
<sequence>MSEHADERPVKQRKGHSQPLPEEIQVPEDDDASSTTSSSSSEILMPIRHAQLSRRVIAPPGEHENSTEEEDVGAEDEEETTTSSESGDTEEESASEGEPSDEEEAVHGEETTAPPFTRGAVLQPDLKSRLQAFLPQLQQANAELERSGASHDRRIDQISDDAEQYIEMDLGLGVLAEQEGETPGVKIPRAEAMGDESSDSEEMRVRVNPLQDQSQKSK</sequence>
<dbReference type="GeneID" id="19183440"/>
<evidence type="ECO:0000313" key="2">
    <source>
        <dbReference type="EMBL" id="EXJ55945.1"/>
    </source>
</evidence>
<feature type="region of interest" description="Disordered" evidence="1">
    <location>
        <begin position="1"/>
        <end position="124"/>
    </location>
</feature>
<dbReference type="Proteomes" id="UP000019473">
    <property type="component" value="Unassembled WGS sequence"/>
</dbReference>
<name>W9VSG8_9EURO</name>
<dbReference type="RefSeq" id="XP_007761055.1">
    <property type="nucleotide sequence ID" value="XM_007762865.1"/>
</dbReference>
<dbReference type="HOGENOM" id="CLU_107218_0_0_1"/>
<dbReference type="Pfam" id="PF15370">
    <property type="entry name" value="NOPCHAP1"/>
    <property type="match status" value="1"/>
</dbReference>
<reference evidence="2 3" key="1">
    <citation type="submission" date="2013-03" db="EMBL/GenBank/DDBJ databases">
        <title>The Genome Sequence of Cladophialophora yegresii CBS 114405.</title>
        <authorList>
            <consortium name="The Broad Institute Genomics Platform"/>
            <person name="Cuomo C."/>
            <person name="de Hoog S."/>
            <person name="Gorbushina A."/>
            <person name="Walker B."/>
            <person name="Young S.K."/>
            <person name="Zeng Q."/>
            <person name="Gargeya S."/>
            <person name="Fitzgerald M."/>
            <person name="Haas B."/>
            <person name="Abouelleil A."/>
            <person name="Allen A.W."/>
            <person name="Alvarado L."/>
            <person name="Arachchi H.M."/>
            <person name="Berlin A.M."/>
            <person name="Chapman S.B."/>
            <person name="Gainer-Dewar J."/>
            <person name="Goldberg J."/>
            <person name="Griggs A."/>
            <person name="Gujja S."/>
            <person name="Hansen M."/>
            <person name="Howarth C."/>
            <person name="Imamovic A."/>
            <person name="Ireland A."/>
            <person name="Larimer J."/>
            <person name="McCowan C."/>
            <person name="Murphy C."/>
            <person name="Pearson M."/>
            <person name="Poon T.W."/>
            <person name="Priest M."/>
            <person name="Roberts A."/>
            <person name="Saif S."/>
            <person name="Shea T."/>
            <person name="Sisk P."/>
            <person name="Sykes S."/>
            <person name="Wortman J."/>
            <person name="Nusbaum C."/>
            <person name="Birren B."/>
        </authorList>
    </citation>
    <scope>NUCLEOTIDE SEQUENCE [LARGE SCALE GENOMIC DNA]</scope>
    <source>
        <strain evidence="2 3">CBS 114405</strain>
    </source>
</reference>
<dbReference type="EMBL" id="AMGW01000006">
    <property type="protein sequence ID" value="EXJ55945.1"/>
    <property type="molecule type" value="Genomic_DNA"/>
</dbReference>
<organism evidence="2 3">
    <name type="scientific">Cladophialophora yegresii CBS 114405</name>
    <dbReference type="NCBI Taxonomy" id="1182544"/>
    <lineage>
        <taxon>Eukaryota</taxon>
        <taxon>Fungi</taxon>
        <taxon>Dikarya</taxon>
        <taxon>Ascomycota</taxon>
        <taxon>Pezizomycotina</taxon>
        <taxon>Eurotiomycetes</taxon>
        <taxon>Chaetothyriomycetidae</taxon>
        <taxon>Chaetothyriales</taxon>
        <taxon>Herpotrichiellaceae</taxon>
        <taxon>Cladophialophora</taxon>
    </lineage>
</organism>
<feature type="compositionally biased region" description="Basic and acidic residues" evidence="1">
    <location>
        <begin position="1"/>
        <end position="10"/>
    </location>
</feature>
<dbReference type="PANTHER" id="PTHR38489">
    <property type="entry name" value="HISTONE CHAPERONE DOMAIN-CONTAINING PROTEIN"/>
    <property type="match status" value="1"/>
</dbReference>